<keyword evidence="8" id="KW-0460">Magnesium</keyword>
<organism evidence="12 13">
    <name type="scientific">Trichuris trichiura</name>
    <name type="common">Whipworm</name>
    <name type="synonym">Trichocephalus trichiurus</name>
    <dbReference type="NCBI Taxonomy" id="36087"/>
    <lineage>
        <taxon>Eukaryota</taxon>
        <taxon>Metazoa</taxon>
        <taxon>Ecdysozoa</taxon>
        <taxon>Nematoda</taxon>
        <taxon>Enoplea</taxon>
        <taxon>Dorylaimia</taxon>
        <taxon>Trichinellida</taxon>
        <taxon>Trichuridae</taxon>
        <taxon>Trichuris</taxon>
    </lineage>
</organism>
<reference evidence="12" key="1">
    <citation type="submission" date="2014-01" db="EMBL/GenBank/DDBJ databases">
        <authorList>
            <person name="Aslett M."/>
        </authorList>
    </citation>
    <scope>NUCLEOTIDE SEQUENCE</scope>
</reference>
<dbReference type="InterPro" id="IPR004101">
    <property type="entry name" value="Mur_ligase_C"/>
</dbReference>
<keyword evidence="6" id="KW-0547">Nucleotide-binding</keyword>
<dbReference type="FunFam" id="3.40.1190.10:FF:000011">
    <property type="entry name" value="Folylpolyglutamate synthase/dihydrofolate synthase"/>
    <property type="match status" value="1"/>
</dbReference>
<dbReference type="PROSITE" id="PS01011">
    <property type="entry name" value="FOLYLPOLYGLU_SYNT_1"/>
    <property type="match status" value="1"/>
</dbReference>
<keyword evidence="13" id="KW-1185">Reference proteome</keyword>
<comment type="catalytic activity">
    <reaction evidence="9">
        <text>(6S)-5,6,7,8-tetrahydrofolyl-(gamma-L-Glu)(n) + L-glutamate + ATP = (6S)-5,6,7,8-tetrahydrofolyl-(gamma-L-Glu)(n+1) + ADP + phosphate + H(+)</text>
        <dbReference type="Rhea" id="RHEA:10580"/>
        <dbReference type="Rhea" id="RHEA-COMP:14738"/>
        <dbReference type="Rhea" id="RHEA-COMP:14740"/>
        <dbReference type="ChEBI" id="CHEBI:15378"/>
        <dbReference type="ChEBI" id="CHEBI:29985"/>
        <dbReference type="ChEBI" id="CHEBI:30616"/>
        <dbReference type="ChEBI" id="CHEBI:43474"/>
        <dbReference type="ChEBI" id="CHEBI:141005"/>
        <dbReference type="ChEBI" id="CHEBI:456216"/>
        <dbReference type="EC" id="6.3.2.17"/>
    </reaction>
</comment>
<accession>A0A077ZGF2</accession>
<dbReference type="GO" id="GO:0004326">
    <property type="term" value="F:tetrahydrofolylpolyglutamate synthase activity"/>
    <property type="evidence" value="ECO:0007669"/>
    <property type="project" value="UniProtKB-EC"/>
</dbReference>
<evidence type="ECO:0000256" key="5">
    <source>
        <dbReference type="ARBA" id="ARBA00022723"/>
    </source>
</evidence>
<proteinExistence type="inferred from homology"/>
<dbReference type="GO" id="GO:0046872">
    <property type="term" value="F:metal ion binding"/>
    <property type="evidence" value="ECO:0007669"/>
    <property type="project" value="UniProtKB-KW"/>
</dbReference>
<dbReference type="GO" id="GO:0005737">
    <property type="term" value="C:cytoplasm"/>
    <property type="evidence" value="ECO:0007669"/>
    <property type="project" value="TreeGrafter"/>
</dbReference>
<dbReference type="InterPro" id="IPR036412">
    <property type="entry name" value="HAD-like_sf"/>
</dbReference>
<name>A0A077ZGF2_TRITR</name>
<dbReference type="Pfam" id="PF13419">
    <property type="entry name" value="HAD_2"/>
    <property type="match status" value="1"/>
</dbReference>
<evidence type="ECO:0000256" key="6">
    <source>
        <dbReference type="ARBA" id="ARBA00022741"/>
    </source>
</evidence>
<evidence type="ECO:0000259" key="10">
    <source>
        <dbReference type="Pfam" id="PF02875"/>
    </source>
</evidence>
<dbReference type="InterPro" id="IPR013221">
    <property type="entry name" value="Mur_ligase_cen"/>
</dbReference>
<feature type="domain" description="Mur ligase C-terminal" evidence="10">
    <location>
        <begin position="300"/>
        <end position="415"/>
    </location>
</feature>
<dbReference type="SUPFAM" id="SSF53244">
    <property type="entry name" value="MurD-like peptide ligases, peptide-binding domain"/>
    <property type="match status" value="1"/>
</dbReference>
<dbReference type="SUPFAM" id="SSF53623">
    <property type="entry name" value="MurD-like peptide ligases, catalytic domain"/>
    <property type="match status" value="1"/>
</dbReference>
<gene>
    <name evidence="12" type="ORF">TTRE_0000776001</name>
</gene>
<keyword evidence="5" id="KW-0479">Metal-binding</keyword>
<dbReference type="InterPro" id="IPR036615">
    <property type="entry name" value="Mur_ligase_C_dom_sf"/>
</dbReference>
<evidence type="ECO:0000256" key="4">
    <source>
        <dbReference type="ARBA" id="ARBA00022598"/>
    </source>
</evidence>
<dbReference type="NCBIfam" id="TIGR01499">
    <property type="entry name" value="folC"/>
    <property type="match status" value="1"/>
</dbReference>
<evidence type="ECO:0000256" key="3">
    <source>
        <dbReference type="ARBA" id="ARBA00013025"/>
    </source>
</evidence>
<keyword evidence="4" id="KW-0436">Ligase</keyword>
<dbReference type="AlphaFoldDB" id="A0A077ZGF2"/>
<dbReference type="InterPro" id="IPR023214">
    <property type="entry name" value="HAD_sf"/>
</dbReference>
<evidence type="ECO:0000259" key="11">
    <source>
        <dbReference type="Pfam" id="PF08245"/>
    </source>
</evidence>
<dbReference type="GO" id="GO:0005524">
    <property type="term" value="F:ATP binding"/>
    <property type="evidence" value="ECO:0007669"/>
    <property type="project" value="UniProtKB-KW"/>
</dbReference>
<dbReference type="EMBL" id="HG806591">
    <property type="protein sequence ID" value="CDW59426.1"/>
    <property type="molecule type" value="Genomic_DNA"/>
</dbReference>
<protein>
    <recommendedName>
        <fullName evidence="3">tetrahydrofolate synthase</fullName>
        <ecNumber evidence="3">6.3.2.17</ecNumber>
    </recommendedName>
</protein>
<evidence type="ECO:0000256" key="8">
    <source>
        <dbReference type="ARBA" id="ARBA00022842"/>
    </source>
</evidence>
<dbReference type="InterPro" id="IPR018109">
    <property type="entry name" value="Folylpolyglutamate_synth_CS"/>
</dbReference>
<dbReference type="Gene3D" id="3.90.190.20">
    <property type="entry name" value="Mur ligase, C-terminal domain"/>
    <property type="match status" value="1"/>
</dbReference>
<comment type="similarity">
    <text evidence="2">Belongs to the folylpolyglutamate synthase family.</text>
</comment>
<evidence type="ECO:0000256" key="7">
    <source>
        <dbReference type="ARBA" id="ARBA00022840"/>
    </source>
</evidence>
<evidence type="ECO:0000256" key="9">
    <source>
        <dbReference type="ARBA" id="ARBA00047493"/>
    </source>
</evidence>
<dbReference type="SUPFAM" id="SSF56784">
    <property type="entry name" value="HAD-like"/>
    <property type="match status" value="1"/>
</dbReference>
<dbReference type="PANTHER" id="PTHR11136">
    <property type="entry name" value="FOLYLPOLYGLUTAMATE SYNTHASE-RELATED"/>
    <property type="match status" value="1"/>
</dbReference>
<keyword evidence="7" id="KW-0067">ATP-binding</keyword>
<sequence>MIEEAIAWIHSRKKFGSRPGLERIQALLDKVDNPEKKVPVIHIAGTNGKGSTVAYLRSILIEAGVTVGSFTSPYIEEFNERIAIDAQPIPDNQLIVYVEKYQPIVAELDRDPAISGITEFEILTAIMLDYFATEQVDVAIVEVGLGGLLDSTNVVKPILTAITTIGYDHMDVLGDTLNEIAGQKAGIIKKNVPVVTGKITKGPLIEIVEKAANETAKMYRYGEEYQVDYLRPDPTWGELFNFTDQAGKLTSLKVPLLGRHQVENAGVAIELYHLYCEQKGLPFEEKTIQKGLMKAQWPARMEKVSDEPLIVMDGAHNGHAMKRLVENVKREFRDYNINILFSALETKDVDQMLALLSEIPNAHIYLTTFEYPKALDLSRFDHLDSRFEVVSLWQFGLGELLEDMGADDLLLITGSLYFVSEEVRMKKVKGIIFDMDGLLFDTESIYCEANLVVAEKYGLPFTKEIYARFIGISDEEVWAELHKMFADHGEETVQKFIDESWGMAHDRFKTGEVDLKPGVHELLAYLEEKEIPR</sequence>
<dbReference type="EC" id="6.3.2.17" evidence="3"/>
<dbReference type="PANTHER" id="PTHR11136:SF0">
    <property type="entry name" value="DIHYDROFOLATE SYNTHETASE-RELATED"/>
    <property type="match status" value="1"/>
</dbReference>
<dbReference type="STRING" id="36087.A0A077ZGF2"/>
<evidence type="ECO:0000256" key="2">
    <source>
        <dbReference type="ARBA" id="ARBA00008276"/>
    </source>
</evidence>
<dbReference type="GO" id="GO:0008841">
    <property type="term" value="F:dihydrofolate synthase activity"/>
    <property type="evidence" value="ECO:0007669"/>
    <property type="project" value="TreeGrafter"/>
</dbReference>
<dbReference type="InterPro" id="IPR041492">
    <property type="entry name" value="HAD_2"/>
</dbReference>
<feature type="domain" description="Mur ligase central" evidence="11">
    <location>
        <begin position="43"/>
        <end position="270"/>
    </location>
</feature>
<dbReference type="Pfam" id="PF02875">
    <property type="entry name" value="Mur_ligase_C"/>
    <property type="match status" value="1"/>
</dbReference>
<dbReference type="Gene3D" id="3.40.1190.10">
    <property type="entry name" value="Mur-like, catalytic domain"/>
    <property type="match status" value="1"/>
</dbReference>
<evidence type="ECO:0000313" key="12">
    <source>
        <dbReference type="EMBL" id="CDW59426.1"/>
    </source>
</evidence>
<dbReference type="InterPro" id="IPR036565">
    <property type="entry name" value="Mur-like_cat_sf"/>
</dbReference>
<evidence type="ECO:0000313" key="13">
    <source>
        <dbReference type="Proteomes" id="UP000030665"/>
    </source>
</evidence>
<reference evidence="12" key="2">
    <citation type="submission" date="2014-03" db="EMBL/GenBank/DDBJ databases">
        <title>The whipworm genome and dual-species transcriptomics of an intimate host-pathogen interaction.</title>
        <authorList>
            <person name="Foth B.J."/>
            <person name="Tsai I.J."/>
            <person name="Reid A.J."/>
            <person name="Bancroft A.J."/>
            <person name="Nichol S."/>
            <person name="Tracey A."/>
            <person name="Holroyd N."/>
            <person name="Cotton J.A."/>
            <person name="Stanley E.J."/>
            <person name="Zarowiecki M."/>
            <person name="Liu J.Z."/>
            <person name="Huckvale T."/>
            <person name="Cooper P.J."/>
            <person name="Grencis R.K."/>
            <person name="Berriman M."/>
        </authorList>
    </citation>
    <scope>NUCLEOTIDE SEQUENCE [LARGE SCALE GENOMIC DNA]</scope>
</reference>
<dbReference type="Pfam" id="PF08245">
    <property type="entry name" value="Mur_ligase_M"/>
    <property type="match status" value="1"/>
</dbReference>
<dbReference type="InterPro" id="IPR001645">
    <property type="entry name" value="Folylpolyglutamate_synth"/>
</dbReference>
<comment type="cofactor">
    <cofactor evidence="1">
        <name>Mg(2+)</name>
        <dbReference type="ChEBI" id="CHEBI:18420"/>
    </cofactor>
</comment>
<dbReference type="Gene3D" id="3.40.50.1000">
    <property type="entry name" value="HAD superfamily/HAD-like"/>
    <property type="match status" value="1"/>
</dbReference>
<dbReference type="Gene3D" id="1.10.150.240">
    <property type="entry name" value="Putative phosphatase, domain 2"/>
    <property type="match status" value="1"/>
</dbReference>
<dbReference type="PROSITE" id="PS01012">
    <property type="entry name" value="FOLYLPOLYGLU_SYNT_2"/>
    <property type="match status" value="1"/>
</dbReference>
<feature type="non-terminal residue" evidence="12">
    <location>
        <position position="533"/>
    </location>
</feature>
<dbReference type="InterPro" id="IPR023198">
    <property type="entry name" value="PGP-like_dom2"/>
</dbReference>
<dbReference type="Proteomes" id="UP000030665">
    <property type="component" value="Unassembled WGS sequence"/>
</dbReference>
<evidence type="ECO:0000256" key="1">
    <source>
        <dbReference type="ARBA" id="ARBA00001946"/>
    </source>
</evidence>
<dbReference type="OrthoDB" id="5212574at2759"/>